<comment type="caution">
    <text evidence="1">The sequence shown here is derived from an EMBL/GenBank/DDBJ whole genome shotgun (WGS) entry which is preliminary data.</text>
</comment>
<proteinExistence type="predicted"/>
<reference evidence="1 2" key="1">
    <citation type="journal article" date="2019" name="Int. J. Syst. Evol. Microbiol.">
        <title>The Global Catalogue of Microorganisms (GCM) 10K type strain sequencing project: providing services to taxonomists for standard genome sequencing and annotation.</title>
        <authorList>
            <consortium name="The Broad Institute Genomics Platform"/>
            <consortium name="The Broad Institute Genome Sequencing Center for Infectious Disease"/>
            <person name="Wu L."/>
            <person name="Ma J."/>
        </authorList>
    </citation>
    <scope>NUCLEOTIDE SEQUENCE [LARGE SCALE GENOMIC DNA]</scope>
    <source>
        <strain evidence="1 2">JCM 5067</strain>
    </source>
</reference>
<name>A0ABN1H4Z7_9ACTN</name>
<dbReference type="EMBL" id="BAAACA010000066">
    <property type="protein sequence ID" value="GAA0629189.1"/>
    <property type="molecule type" value="Genomic_DNA"/>
</dbReference>
<organism evidence="1 2">
    <name type="scientific">Streptomyces crystallinus</name>
    <dbReference type="NCBI Taxonomy" id="68191"/>
    <lineage>
        <taxon>Bacteria</taxon>
        <taxon>Bacillati</taxon>
        <taxon>Actinomycetota</taxon>
        <taxon>Actinomycetes</taxon>
        <taxon>Kitasatosporales</taxon>
        <taxon>Streptomycetaceae</taxon>
        <taxon>Streptomyces</taxon>
    </lineage>
</organism>
<evidence type="ECO:0000313" key="2">
    <source>
        <dbReference type="Proteomes" id="UP001500668"/>
    </source>
</evidence>
<keyword evidence="2" id="KW-1185">Reference proteome</keyword>
<gene>
    <name evidence="1" type="ORF">GCM10010394_70700</name>
</gene>
<sequence length="70" mass="8158">MDGCEGELGEVAVMVLRFVTAETCDEERHMGRFVEPRWCYGVGPQRQLDEFSDMPREVMPRWCYGSTPQR</sequence>
<accession>A0ABN1H4Z7</accession>
<protein>
    <submittedName>
        <fullName evidence="1">Uncharacterized protein</fullName>
    </submittedName>
</protein>
<dbReference type="Proteomes" id="UP001500668">
    <property type="component" value="Unassembled WGS sequence"/>
</dbReference>
<evidence type="ECO:0000313" key="1">
    <source>
        <dbReference type="EMBL" id="GAA0629189.1"/>
    </source>
</evidence>